<keyword evidence="2" id="KW-1185">Reference proteome</keyword>
<dbReference type="RefSeq" id="WP_245091571.1">
    <property type="nucleotide sequence ID" value="NZ_CP095053.1"/>
</dbReference>
<dbReference type="Proteomes" id="UP000829925">
    <property type="component" value="Chromosome"/>
</dbReference>
<accession>A0A8T9STW7</accession>
<proteinExistence type="predicted"/>
<protein>
    <submittedName>
        <fullName evidence="1">Uncharacterized protein</fullName>
    </submittedName>
</protein>
<reference evidence="1 2" key="1">
    <citation type="submission" date="2022-04" db="EMBL/GenBank/DDBJ databases">
        <title>Hymenobacter sp. isolated from the air.</title>
        <authorList>
            <person name="Won M."/>
            <person name="Lee C.-M."/>
            <person name="Woen H.-Y."/>
            <person name="Kwon S.-W."/>
        </authorList>
    </citation>
    <scope>NUCLEOTIDE SEQUENCE [LARGE SCALE GENOMIC DNA]</scope>
    <source>
        <strain evidence="2">5413 J-13</strain>
    </source>
</reference>
<evidence type="ECO:0000313" key="2">
    <source>
        <dbReference type="Proteomes" id="UP000829925"/>
    </source>
</evidence>
<dbReference type="EMBL" id="CP095053">
    <property type="protein sequence ID" value="UOR04163.1"/>
    <property type="molecule type" value="Genomic_DNA"/>
</dbReference>
<name>A0A8T9STW7_9BACT</name>
<dbReference type="KEGG" id="haei:MUN82_14560"/>
<sequence length="130" mass="13635">MLLFGGELYAQSTSVPVAPPATFSHSDTIRAVQRVFSKHQTGGWIWAAAGAILAGRVASVATNNNSAAFSSSTGGTIIGAAILGGIPVSIGVGKLTRFSYAKEEQVVALYEKSGILPPYVKKRLKSKHFK</sequence>
<organism evidence="1 2">
    <name type="scientific">Hymenobacter aerilatus</name>
    <dbReference type="NCBI Taxonomy" id="2932251"/>
    <lineage>
        <taxon>Bacteria</taxon>
        <taxon>Pseudomonadati</taxon>
        <taxon>Bacteroidota</taxon>
        <taxon>Cytophagia</taxon>
        <taxon>Cytophagales</taxon>
        <taxon>Hymenobacteraceae</taxon>
        <taxon>Hymenobacter</taxon>
    </lineage>
</organism>
<dbReference type="AlphaFoldDB" id="A0A8T9STW7"/>
<gene>
    <name evidence="1" type="ORF">MUN82_14560</name>
</gene>
<evidence type="ECO:0000313" key="1">
    <source>
        <dbReference type="EMBL" id="UOR04163.1"/>
    </source>
</evidence>